<dbReference type="KEGG" id="rer:RER_58010"/>
<dbReference type="HOGENOM" id="CLU_044190_1_0_11"/>
<dbReference type="Gene3D" id="3.30.70.920">
    <property type="match status" value="2"/>
</dbReference>
<evidence type="ECO:0000256" key="2">
    <source>
        <dbReference type="ARBA" id="ARBA00023125"/>
    </source>
</evidence>
<feature type="domain" description="Transcription regulator AsnC/Lrp ligand binding" evidence="4">
    <location>
        <begin position="270"/>
        <end position="326"/>
    </location>
</feature>
<dbReference type="Proteomes" id="UP000002204">
    <property type="component" value="Chromosome"/>
</dbReference>
<evidence type="ECO:0000259" key="5">
    <source>
        <dbReference type="Pfam" id="PF13404"/>
    </source>
</evidence>
<dbReference type="SUPFAM" id="SSF54909">
    <property type="entry name" value="Dimeric alpha+beta barrel"/>
    <property type="match status" value="2"/>
</dbReference>
<dbReference type="PANTHER" id="PTHR30154">
    <property type="entry name" value="LEUCINE-RESPONSIVE REGULATORY PROTEIN"/>
    <property type="match status" value="1"/>
</dbReference>
<proteinExistence type="predicted"/>
<feature type="domain" description="Transcription regulator AsnC/Lrp ligand binding" evidence="4">
    <location>
        <begin position="95"/>
        <end position="160"/>
    </location>
</feature>
<gene>
    <name evidence="6" type="ordered locus">RER_58010</name>
</gene>
<dbReference type="PRINTS" id="PR00033">
    <property type="entry name" value="HTHASNC"/>
</dbReference>
<dbReference type="PANTHER" id="PTHR30154:SF34">
    <property type="entry name" value="TRANSCRIPTIONAL REGULATOR AZLB"/>
    <property type="match status" value="1"/>
</dbReference>
<keyword evidence="2" id="KW-0238">DNA-binding</keyword>
<reference evidence="7" key="1">
    <citation type="submission" date="2005-03" db="EMBL/GenBank/DDBJ databases">
        <title>Comparison of the complete genome sequences of Rhodococcus erythropolis PR4 and Rhodococcus opacus B4.</title>
        <authorList>
            <person name="Takarada H."/>
            <person name="Sekine M."/>
            <person name="Hosoyama A."/>
            <person name="Yamada R."/>
            <person name="Fujisawa T."/>
            <person name="Omata S."/>
            <person name="Shimizu A."/>
            <person name="Tsukatani N."/>
            <person name="Tanikawa S."/>
            <person name="Fujita N."/>
            <person name="Harayama S."/>
        </authorList>
    </citation>
    <scope>NUCLEOTIDE SEQUENCE [LARGE SCALE GENOMIC DNA]</scope>
    <source>
        <strain evidence="7">PR4 / NBRC 100887</strain>
    </source>
</reference>
<feature type="domain" description="HTH asnC-type" evidence="5">
    <location>
        <begin position="203"/>
        <end position="241"/>
    </location>
</feature>
<dbReference type="InterPro" id="IPR019888">
    <property type="entry name" value="Tscrpt_reg_AsnC-like"/>
</dbReference>
<dbReference type="EMBL" id="AP008957">
    <property type="protein sequence ID" value="BAH36509.1"/>
    <property type="molecule type" value="Genomic_DNA"/>
</dbReference>
<protein>
    <submittedName>
        <fullName evidence="6">Putative AsnC family transcriptional regulator</fullName>
    </submittedName>
</protein>
<dbReference type="AlphaFoldDB" id="C0ZU93"/>
<dbReference type="InterPro" id="IPR036388">
    <property type="entry name" value="WH-like_DNA-bd_sf"/>
</dbReference>
<evidence type="ECO:0000256" key="1">
    <source>
        <dbReference type="ARBA" id="ARBA00023015"/>
    </source>
</evidence>
<dbReference type="Gene3D" id="1.10.10.10">
    <property type="entry name" value="Winged helix-like DNA-binding domain superfamily/Winged helix DNA-binding domain"/>
    <property type="match status" value="2"/>
</dbReference>
<keyword evidence="3" id="KW-0804">Transcription</keyword>
<dbReference type="SUPFAM" id="SSF46785">
    <property type="entry name" value="Winged helix' DNA-binding domain"/>
    <property type="match status" value="1"/>
</dbReference>
<dbReference type="Pfam" id="PF01037">
    <property type="entry name" value="AsnC_trans_reg"/>
    <property type="match status" value="2"/>
</dbReference>
<keyword evidence="1" id="KW-0805">Transcription regulation</keyword>
<dbReference type="GO" id="GO:0005829">
    <property type="term" value="C:cytosol"/>
    <property type="evidence" value="ECO:0007669"/>
    <property type="project" value="TreeGrafter"/>
</dbReference>
<dbReference type="InterPro" id="IPR019887">
    <property type="entry name" value="Tscrpt_reg_AsnC/Lrp_C"/>
</dbReference>
<dbReference type="Pfam" id="PF13404">
    <property type="entry name" value="HTH_AsnC-type"/>
    <property type="match status" value="2"/>
</dbReference>
<accession>C0ZU93</accession>
<dbReference type="InterPro" id="IPR000485">
    <property type="entry name" value="AsnC-type_HTH_dom"/>
</dbReference>
<organism evidence="6 7">
    <name type="scientific">Rhodococcus erythropolis (strain PR4 / NBRC 100887)</name>
    <dbReference type="NCBI Taxonomy" id="234621"/>
    <lineage>
        <taxon>Bacteria</taxon>
        <taxon>Bacillati</taxon>
        <taxon>Actinomycetota</taxon>
        <taxon>Actinomycetes</taxon>
        <taxon>Mycobacteriales</taxon>
        <taxon>Nocardiaceae</taxon>
        <taxon>Rhodococcus</taxon>
        <taxon>Rhodococcus erythropolis group</taxon>
    </lineage>
</organism>
<sequence>MMKLPLGVIENSQEFRMSDESMNEFDMLDAADQAMVHALQINPRASWAQIGKALELDPVTLSRRWIRLVDRGAAWIGCNPGPILAASGLGNLAFVEIDCVNGSVQAVAHALSEQRMVTGIEHVTGARDLLVTVMVTDLSVLSQWVTEELGAIAGVVSSRIQLAGTIYTGGSRWRLRALSSSQADALAATRITVDHHGAFRPTDMDRRIMVALSVDGRASYTELAEECGASIDTIRRRARRLIAAGMARPRCEVARPLSGSQVTVILWAQVSPSQIGHAALTISAMPEVRRCTGVTGRDNLLIVAWARSVDDAQRLEGRLCEALPGLSIADRAISLWTMKLNGHLLDERGYRVGAVPISPGEPARRSVEPSPSS</sequence>
<evidence type="ECO:0000313" key="6">
    <source>
        <dbReference type="EMBL" id="BAH36509.1"/>
    </source>
</evidence>
<dbReference type="InterPro" id="IPR011008">
    <property type="entry name" value="Dimeric_a/b-barrel"/>
</dbReference>
<evidence type="ECO:0000256" key="3">
    <source>
        <dbReference type="ARBA" id="ARBA00023163"/>
    </source>
</evidence>
<dbReference type="GO" id="GO:0043200">
    <property type="term" value="P:response to amino acid"/>
    <property type="evidence" value="ECO:0007669"/>
    <property type="project" value="TreeGrafter"/>
</dbReference>
<dbReference type="GO" id="GO:0043565">
    <property type="term" value="F:sequence-specific DNA binding"/>
    <property type="evidence" value="ECO:0007669"/>
    <property type="project" value="InterPro"/>
</dbReference>
<evidence type="ECO:0000313" key="7">
    <source>
        <dbReference type="Proteomes" id="UP000002204"/>
    </source>
</evidence>
<dbReference type="SMART" id="SM00344">
    <property type="entry name" value="HTH_ASNC"/>
    <property type="match status" value="2"/>
</dbReference>
<name>C0ZU93_RHOE4</name>
<feature type="domain" description="HTH asnC-type" evidence="5">
    <location>
        <begin position="28"/>
        <end position="68"/>
    </location>
</feature>
<evidence type="ECO:0000259" key="4">
    <source>
        <dbReference type="Pfam" id="PF01037"/>
    </source>
</evidence>
<dbReference type="InterPro" id="IPR036390">
    <property type="entry name" value="WH_DNA-bd_sf"/>
</dbReference>
<reference evidence="6 7" key="2">
    <citation type="journal article" date="2006" name="Environ. Microbiol.">
        <title>Sequence analysis of three plasmids harboured in Rhodococcus erythropolis strain PR4.</title>
        <authorList>
            <person name="Sekine M."/>
            <person name="Tanikawa S."/>
            <person name="Omata S."/>
            <person name="Saito M."/>
            <person name="Fujisawa T."/>
            <person name="Tsukatani N."/>
            <person name="Tajima T."/>
            <person name="Sekigawa T."/>
            <person name="Kosugi H."/>
            <person name="Matsuo Y."/>
            <person name="Nishiko R."/>
            <person name="Imamura K."/>
            <person name="Ito M."/>
            <person name="Narita H."/>
            <person name="Tago S."/>
            <person name="Fujita N."/>
            <person name="Harayama S."/>
        </authorList>
    </citation>
    <scope>NUCLEOTIDE SEQUENCE [LARGE SCALE GENOMIC DNA]</scope>
    <source>
        <strain evidence="7">PR4 / NBRC 100887</strain>
    </source>
</reference>
<dbReference type="eggNOG" id="COG1522">
    <property type="taxonomic scope" value="Bacteria"/>
</dbReference>